<dbReference type="InterPro" id="IPR027417">
    <property type="entry name" value="P-loop_NTPase"/>
</dbReference>
<feature type="domain" description="ATPase AAA-type core" evidence="2">
    <location>
        <begin position="189"/>
        <end position="302"/>
    </location>
</feature>
<gene>
    <name evidence="3" type="ORF">AUJ95_01320</name>
</gene>
<dbReference type="InterPro" id="IPR041685">
    <property type="entry name" value="AAA_GajA/Old/RecF-like"/>
</dbReference>
<evidence type="ECO:0000259" key="2">
    <source>
        <dbReference type="Pfam" id="PF13304"/>
    </source>
</evidence>
<proteinExistence type="predicted"/>
<organism evidence="3 4">
    <name type="scientific">Candidatus Desantisbacteria bacterium CG2_30_40_21</name>
    <dbReference type="NCBI Taxonomy" id="1817895"/>
    <lineage>
        <taxon>Bacteria</taxon>
        <taxon>Candidatus Desantisiibacteriota</taxon>
    </lineage>
</organism>
<dbReference type="GO" id="GO:0005524">
    <property type="term" value="F:ATP binding"/>
    <property type="evidence" value="ECO:0007669"/>
    <property type="project" value="InterPro"/>
</dbReference>
<name>A0A1J5E315_9BACT</name>
<dbReference type="InterPro" id="IPR003959">
    <property type="entry name" value="ATPase_AAA_core"/>
</dbReference>
<dbReference type="PANTHER" id="PTHR43581:SF4">
    <property type="entry name" value="ATP_GTP PHOSPHATASE"/>
    <property type="match status" value="1"/>
</dbReference>
<accession>A0A1J5E315</accession>
<protein>
    <submittedName>
        <fullName evidence="3">Uncharacterized protein</fullName>
    </submittedName>
</protein>
<dbReference type="EMBL" id="MNYI01000038">
    <property type="protein sequence ID" value="OIP42780.1"/>
    <property type="molecule type" value="Genomic_DNA"/>
</dbReference>
<sequence length="354" mass="40244">MRYQSLLIENFRGIANLEITDMKRVNLLVGRNNCGKTSVLEAVFLLSGMSNPQLPANIHNFRDLLLTSDEEFSFMFINLDFAVPISISGTIDDRKRDLSITPLYVDYRPQQPEKSKQMQGIGKRDEITASTSFARLVEGINLAFRNHQNQKFQGQISLKESKTSFMGNYKEDLLCLYLNPKTIMVQIDKQMEGLLVQKKLDTVISVLKDIEPKVADIRMGAGGMIYVDIGIDKLVPVNIMGDGMRRILAMMAAIAAMKNGVLLVDEIENGLHYASLSVMWKAIFTACKEYNVQLITTTHSYECIEAFSKVYEMIEPDGDDIRLYRIDREEDKHKAFVYTPQVLKAGIEKEFEVR</sequence>
<dbReference type="InterPro" id="IPR051396">
    <property type="entry name" value="Bact_Antivir_Def_Nuclease"/>
</dbReference>
<evidence type="ECO:0000313" key="3">
    <source>
        <dbReference type="EMBL" id="OIP42780.1"/>
    </source>
</evidence>
<dbReference type="GO" id="GO:0016887">
    <property type="term" value="F:ATP hydrolysis activity"/>
    <property type="evidence" value="ECO:0007669"/>
    <property type="project" value="InterPro"/>
</dbReference>
<reference evidence="3 4" key="1">
    <citation type="journal article" date="2016" name="Environ. Microbiol.">
        <title>Genomic resolution of a cold subsurface aquifer community provides metabolic insights for novel microbes adapted to high CO concentrations.</title>
        <authorList>
            <person name="Probst A.J."/>
            <person name="Castelle C.J."/>
            <person name="Singh A."/>
            <person name="Brown C.T."/>
            <person name="Anantharaman K."/>
            <person name="Sharon I."/>
            <person name="Hug L.A."/>
            <person name="Burstein D."/>
            <person name="Emerson J.B."/>
            <person name="Thomas B.C."/>
            <person name="Banfield J.F."/>
        </authorList>
    </citation>
    <scope>NUCLEOTIDE SEQUENCE [LARGE SCALE GENOMIC DNA]</scope>
    <source>
        <strain evidence="3">CG2_30_40_21</strain>
    </source>
</reference>
<comment type="caution">
    <text evidence="3">The sequence shown here is derived from an EMBL/GenBank/DDBJ whole genome shotgun (WGS) entry which is preliminary data.</text>
</comment>
<dbReference type="Proteomes" id="UP000183085">
    <property type="component" value="Unassembled WGS sequence"/>
</dbReference>
<evidence type="ECO:0000313" key="4">
    <source>
        <dbReference type="Proteomes" id="UP000183085"/>
    </source>
</evidence>
<dbReference type="Gene3D" id="3.40.50.300">
    <property type="entry name" value="P-loop containing nucleotide triphosphate hydrolases"/>
    <property type="match status" value="1"/>
</dbReference>
<dbReference type="PANTHER" id="PTHR43581">
    <property type="entry name" value="ATP/GTP PHOSPHATASE"/>
    <property type="match status" value="1"/>
</dbReference>
<dbReference type="Pfam" id="PF13304">
    <property type="entry name" value="AAA_21"/>
    <property type="match status" value="1"/>
</dbReference>
<dbReference type="AlphaFoldDB" id="A0A1J5E315"/>
<dbReference type="Pfam" id="PF13175">
    <property type="entry name" value="AAA_15"/>
    <property type="match status" value="1"/>
</dbReference>
<feature type="domain" description="Endonuclease GajA/Old nuclease/RecF-like AAA" evidence="1">
    <location>
        <begin position="1"/>
        <end position="110"/>
    </location>
</feature>
<dbReference type="STRING" id="1817895.AUJ95_01320"/>
<dbReference type="SUPFAM" id="SSF52540">
    <property type="entry name" value="P-loop containing nucleoside triphosphate hydrolases"/>
    <property type="match status" value="1"/>
</dbReference>
<evidence type="ECO:0000259" key="1">
    <source>
        <dbReference type="Pfam" id="PF13175"/>
    </source>
</evidence>